<accession>A0ABP4MKY2</accession>
<sequence length="460" mass="47856">MAETALEPFGVQLRRCRQAAALSLRQLATRVGYDHSYLSQVERGRRPGSAHLARLCDRELAATGSLTRAFHQLHPAESPSAITTASTPAGAGPAAGGLTASSGAELLEAVRHSVAGAFGQSSRSAEWAGVTAAYAGDFGTTPAAELLPELTADLDLLHRAADSDLAVPAAELAVLIALTLTTLGRSRAAERWWRTARATADGSGARWIASQTRSWQVISSSAETVGATPAGSSAATRTAGPQQVRVSSGVGVRHAGTPEAAVLCAGSSAGGELLELGVEALTLAEHPRDQARALAAQARLLAVLGRPEEARQAVRLLPDGIDSSGSVFGWASYEPPSVESFVHTVLGDTASAYVALDRALGLCPAERRREEAELRLLLAECLVLDGDVSTGLAMAMRTLVELEDQWHSPALYAAGGRVLAAVQGGELTRPAVRDYRELLRRRPFAGRSVGSGSNTGEGQG</sequence>
<dbReference type="SUPFAM" id="SSF47413">
    <property type="entry name" value="lambda repressor-like DNA-binding domains"/>
    <property type="match status" value="1"/>
</dbReference>
<proteinExistence type="predicted"/>
<dbReference type="EMBL" id="BAAANC010000003">
    <property type="protein sequence ID" value="GAA1546301.1"/>
    <property type="molecule type" value="Genomic_DNA"/>
</dbReference>
<evidence type="ECO:0000259" key="1">
    <source>
        <dbReference type="PROSITE" id="PS50943"/>
    </source>
</evidence>
<dbReference type="Proteomes" id="UP001500363">
    <property type="component" value="Unassembled WGS sequence"/>
</dbReference>
<evidence type="ECO:0000313" key="2">
    <source>
        <dbReference type="EMBL" id="GAA1546301.1"/>
    </source>
</evidence>
<feature type="domain" description="HTH cro/C1-type" evidence="1">
    <location>
        <begin position="13"/>
        <end position="57"/>
    </location>
</feature>
<dbReference type="SMART" id="SM00530">
    <property type="entry name" value="HTH_XRE"/>
    <property type="match status" value="1"/>
</dbReference>
<dbReference type="Gene3D" id="1.10.260.40">
    <property type="entry name" value="lambda repressor-like DNA-binding domains"/>
    <property type="match status" value="1"/>
</dbReference>
<name>A0ABP4MKY2_9ACTN</name>
<dbReference type="Pfam" id="PF13560">
    <property type="entry name" value="HTH_31"/>
    <property type="match status" value="1"/>
</dbReference>
<keyword evidence="3" id="KW-1185">Reference proteome</keyword>
<dbReference type="InterPro" id="IPR001387">
    <property type="entry name" value="Cro/C1-type_HTH"/>
</dbReference>
<organism evidence="2 3">
    <name type="scientific">Kribbella lupini</name>
    <dbReference type="NCBI Taxonomy" id="291602"/>
    <lineage>
        <taxon>Bacteria</taxon>
        <taxon>Bacillati</taxon>
        <taxon>Actinomycetota</taxon>
        <taxon>Actinomycetes</taxon>
        <taxon>Propionibacteriales</taxon>
        <taxon>Kribbellaceae</taxon>
        <taxon>Kribbella</taxon>
    </lineage>
</organism>
<protein>
    <recommendedName>
        <fullName evidence="1">HTH cro/C1-type domain-containing protein</fullName>
    </recommendedName>
</protein>
<dbReference type="PROSITE" id="PS50943">
    <property type="entry name" value="HTH_CROC1"/>
    <property type="match status" value="1"/>
</dbReference>
<reference evidence="3" key="1">
    <citation type="journal article" date="2019" name="Int. J. Syst. Evol. Microbiol.">
        <title>The Global Catalogue of Microorganisms (GCM) 10K type strain sequencing project: providing services to taxonomists for standard genome sequencing and annotation.</title>
        <authorList>
            <consortium name="The Broad Institute Genomics Platform"/>
            <consortium name="The Broad Institute Genome Sequencing Center for Infectious Disease"/>
            <person name="Wu L."/>
            <person name="Ma J."/>
        </authorList>
    </citation>
    <scope>NUCLEOTIDE SEQUENCE [LARGE SCALE GENOMIC DNA]</scope>
    <source>
        <strain evidence="3">JCM 14303</strain>
    </source>
</reference>
<evidence type="ECO:0000313" key="3">
    <source>
        <dbReference type="Proteomes" id="UP001500363"/>
    </source>
</evidence>
<gene>
    <name evidence="2" type="ORF">GCM10009741_57320</name>
</gene>
<comment type="caution">
    <text evidence="2">The sequence shown here is derived from an EMBL/GenBank/DDBJ whole genome shotgun (WGS) entry which is preliminary data.</text>
</comment>
<dbReference type="InterPro" id="IPR010982">
    <property type="entry name" value="Lambda_DNA-bd_dom_sf"/>
</dbReference>
<dbReference type="CDD" id="cd00093">
    <property type="entry name" value="HTH_XRE"/>
    <property type="match status" value="1"/>
</dbReference>